<dbReference type="InParanoid" id="A0A369JA25"/>
<proteinExistence type="predicted"/>
<organism evidence="1 2">
    <name type="scientific">Hypsizygus marmoreus</name>
    <name type="common">White beech mushroom</name>
    <name type="synonym">Agaricus marmoreus</name>
    <dbReference type="NCBI Taxonomy" id="39966"/>
    <lineage>
        <taxon>Eukaryota</taxon>
        <taxon>Fungi</taxon>
        <taxon>Dikarya</taxon>
        <taxon>Basidiomycota</taxon>
        <taxon>Agaricomycotina</taxon>
        <taxon>Agaricomycetes</taxon>
        <taxon>Agaricomycetidae</taxon>
        <taxon>Agaricales</taxon>
        <taxon>Tricholomatineae</taxon>
        <taxon>Lyophyllaceae</taxon>
        <taxon>Hypsizygus</taxon>
    </lineage>
</organism>
<dbReference type="AlphaFoldDB" id="A0A369JA25"/>
<name>A0A369JA25_HYPMA</name>
<dbReference type="EMBL" id="LUEZ02000112">
    <property type="protein sequence ID" value="RDB17477.1"/>
    <property type="molecule type" value="Genomic_DNA"/>
</dbReference>
<keyword evidence="2" id="KW-1185">Reference proteome</keyword>
<evidence type="ECO:0000313" key="1">
    <source>
        <dbReference type="EMBL" id="RDB17477.1"/>
    </source>
</evidence>
<evidence type="ECO:0000313" key="2">
    <source>
        <dbReference type="Proteomes" id="UP000076154"/>
    </source>
</evidence>
<dbReference type="Proteomes" id="UP000076154">
    <property type="component" value="Unassembled WGS sequence"/>
</dbReference>
<accession>A0A369JA25</accession>
<reference evidence="1" key="1">
    <citation type="submission" date="2018-04" db="EMBL/GenBank/DDBJ databases">
        <title>Whole genome sequencing of Hypsizygus marmoreus.</title>
        <authorList>
            <person name="Choi I.-G."/>
            <person name="Min B."/>
            <person name="Kim J.-G."/>
            <person name="Kim S."/>
            <person name="Oh Y.-L."/>
            <person name="Kong W.-S."/>
            <person name="Park H."/>
            <person name="Jeong J."/>
            <person name="Song E.-S."/>
        </authorList>
    </citation>
    <scope>NUCLEOTIDE SEQUENCE [LARGE SCALE GENOMIC DNA]</scope>
    <source>
        <strain evidence="1">51987-8</strain>
    </source>
</reference>
<gene>
    <name evidence="1" type="ORF">Hypma_001589</name>
</gene>
<comment type="caution">
    <text evidence="1">The sequence shown here is derived from an EMBL/GenBank/DDBJ whole genome shotgun (WGS) entry which is preliminary data.</text>
</comment>
<protein>
    <submittedName>
        <fullName evidence="1">Uncharacterized protein</fullName>
    </submittedName>
</protein>
<sequence length="302" mass="33709">MGCLTCTRQLCQGASVGHVTIYTNTSTSLIPLPIVSGFWHLNLNSRSKLSIAAQRLSGTKCVPGAHQSLSTSFDSTAQSSPSTLKQQHPSPHVYRAHAKAYKVAMGPPHPQSAPTIDCSFIDVQESIRMYEPRYEGRYEGGVFVNARYASLFEDGRDRLSKLDTSIQLSASKVDKPARQTLGMIALLPDGLNSSQEHIMRSQARIPNDVKLKLALTTSERRALIYPTGDHNHYQMLSPIRHFTFPRIPISTAVKYGLYLTDNTRKFVGHYCRQSYKTSPSINNFYAAGVSERNSFSMFFKHF</sequence>
<dbReference type="OrthoDB" id="621413at2759"/>